<name>A0A8H7KJK3_AGABI</name>
<keyword evidence="2" id="KW-0472">Membrane</keyword>
<gene>
    <name evidence="3" type="ORF">Agabi119p4_1581</name>
</gene>
<proteinExistence type="predicted"/>
<evidence type="ECO:0000313" key="4">
    <source>
        <dbReference type="Proteomes" id="UP000629468"/>
    </source>
</evidence>
<reference evidence="3 4" key="1">
    <citation type="journal article" name="Sci. Rep.">
        <title>Telomere-to-telomere assembled and centromere annotated genomes of the two main subspecies of the button mushroom Agaricus bisporus reveal especially polymorphic chromosome ends.</title>
        <authorList>
            <person name="Sonnenberg A.S.M."/>
            <person name="Sedaghat-Telgerd N."/>
            <person name="Lavrijssen B."/>
            <person name="Ohm R.A."/>
            <person name="Hendrickx P.M."/>
            <person name="Scholtmeijer K."/>
            <person name="Baars J.J.P."/>
            <person name="van Peer A."/>
        </authorList>
    </citation>
    <scope>NUCLEOTIDE SEQUENCE [LARGE SCALE GENOMIC DNA]</scope>
    <source>
        <strain evidence="3 4">H119_p4</strain>
    </source>
</reference>
<keyword evidence="2" id="KW-0812">Transmembrane</keyword>
<keyword evidence="2" id="KW-1133">Transmembrane helix</keyword>
<feature type="region of interest" description="Disordered" evidence="1">
    <location>
        <begin position="1"/>
        <end position="82"/>
    </location>
</feature>
<accession>A0A8H7KJK3</accession>
<feature type="compositionally biased region" description="Basic residues" evidence="1">
    <location>
        <begin position="64"/>
        <end position="74"/>
    </location>
</feature>
<organism evidence="3 4">
    <name type="scientific">Agaricus bisporus var. burnettii</name>
    <dbReference type="NCBI Taxonomy" id="192524"/>
    <lineage>
        <taxon>Eukaryota</taxon>
        <taxon>Fungi</taxon>
        <taxon>Dikarya</taxon>
        <taxon>Basidiomycota</taxon>
        <taxon>Agaricomycotina</taxon>
        <taxon>Agaricomycetes</taxon>
        <taxon>Agaricomycetidae</taxon>
        <taxon>Agaricales</taxon>
        <taxon>Agaricineae</taxon>
        <taxon>Agaricaceae</taxon>
        <taxon>Agaricus</taxon>
    </lineage>
</organism>
<dbReference type="EMBL" id="JABXXO010000003">
    <property type="protein sequence ID" value="KAF7782205.1"/>
    <property type="molecule type" value="Genomic_DNA"/>
</dbReference>
<dbReference type="Proteomes" id="UP000629468">
    <property type="component" value="Unassembled WGS sequence"/>
</dbReference>
<comment type="caution">
    <text evidence="3">The sequence shown here is derived from an EMBL/GenBank/DDBJ whole genome shotgun (WGS) entry which is preliminary data.</text>
</comment>
<sequence>MSPLSSPPDSSTPERSTQRGGNDTKTHRKHTSKGGGSKDSRPHAERGAQAADGATESHTDARATHHKTHTPRRSGTHDGKVSEEVGKRFSFTKLLATPFFLVGGALSAAGGVLFGVGSMVKGMGRGGE</sequence>
<feature type="compositionally biased region" description="Polar residues" evidence="1">
    <location>
        <begin position="14"/>
        <end position="23"/>
    </location>
</feature>
<feature type="transmembrane region" description="Helical" evidence="2">
    <location>
        <begin position="99"/>
        <end position="120"/>
    </location>
</feature>
<protein>
    <submittedName>
        <fullName evidence="3">Uncharacterized protein</fullName>
    </submittedName>
</protein>
<evidence type="ECO:0000313" key="3">
    <source>
        <dbReference type="EMBL" id="KAF7782205.1"/>
    </source>
</evidence>
<evidence type="ECO:0000256" key="2">
    <source>
        <dbReference type="SAM" id="Phobius"/>
    </source>
</evidence>
<dbReference type="AlphaFoldDB" id="A0A8H7KJK3"/>
<evidence type="ECO:0000256" key="1">
    <source>
        <dbReference type="SAM" id="MobiDB-lite"/>
    </source>
</evidence>
<feature type="compositionally biased region" description="Low complexity" evidence="1">
    <location>
        <begin position="1"/>
        <end position="13"/>
    </location>
</feature>
<feature type="compositionally biased region" description="Basic and acidic residues" evidence="1">
    <location>
        <begin position="36"/>
        <end position="46"/>
    </location>
</feature>